<feature type="signal peptide" evidence="1">
    <location>
        <begin position="1"/>
        <end position="21"/>
    </location>
</feature>
<feature type="non-terminal residue" evidence="2">
    <location>
        <position position="43"/>
    </location>
</feature>
<dbReference type="EMBL" id="DABATB010000062">
    <property type="protein sequence ID" value="HAH2394602.1"/>
    <property type="molecule type" value="Genomic_DNA"/>
</dbReference>
<name>A0A776R019_ECOLX</name>
<dbReference type="AlphaFoldDB" id="A0A776R019"/>
<organism evidence="2">
    <name type="scientific">Escherichia coli</name>
    <dbReference type="NCBI Taxonomy" id="562"/>
    <lineage>
        <taxon>Bacteria</taxon>
        <taxon>Pseudomonadati</taxon>
        <taxon>Pseudomonadota</taxon>
        <taxon>Gammaproteobacteria</taxon>
        <taxon>Enterobacterales</taxon>
        <taxon>Enterobacteriaceae</taxon>
        <taxon>Escherichia</taxon>
    </lineage>
</organism>
<evidence type="ECO:0000256" key="1">
    <source>
        <dbReference type="SAM" id="SignalP"/>
    </source>
</evidence>
<reference evidence="2" key="2">
    <citation type="submission" date="2019-11" db="EMBL/GenBank/DDBJ databases">
        <authorList>
            <consortium name="NCBI Pathogen Detection Project"/>
        </authorList>
    </citation>
    <scope>NUCLEOTIDE SEQUENCE</scope>
    <source>
        <strain evidence="2">EC00688</strain>
    </source>
</reference>
<gene>
    <name evidence="2" type="primary">csgB</name>
    <name evidence="2" type="ORF">GIJ97_22235</name>
</gene>
<sequence>MKNKLLFMMLTILGAPGIAAAAGYDLANSEYNFAVNELSKSSF</sequence>
<protein>
    <submittedName>
        <fullName evidence="2">Curlin minor subunit CsgB</fullName>
    </submittedName>
</protein>
<feature type="chain" id="PRO_5027817194" evidence="1">
    <location>
        <begin position="22"/>
        <end position="43"/>
    </location>
</feature>
<reference evidence="2" key="1">
    <citation type="journal article" date="2018" name="Genome Biol.">
        <title>SKESA: strategic k-mer extension for scrupulous assemblies.</title>
        <authorList>
            <person name="Souvorov A."/>
            <person name="Agarwala R."/>
            <person name="Lipman D.J."/>
        </authorList>
    </citation>
    <scope>NUCLEOTIDE SEQUENCE</scope>
    <source>
        <strain evidence="2">EC00688</strain>
    </source>
</reference>
<proteinExistence type="predicted"/>
<comment type="caution">
    <text evidence="2">The sequence shown here is derived from an EMBL/GenBank/DDBJ whole genome shotgun (WGS) entry which is preliminary data.</text>
</comment>
<accession>A0A776R019</accession>
<keyword evidence="1" id="KW-0732">Signal</keyword>
<evidence type="ECO:0000313" key="2">
    <source>
        <dbReference type="EMBL" id="HAH2394602.1"/>
    </source>
</evidence>